<evidence type="ECO:0000313" key="3">
    <source>
        <dbReference type="Proteomes" id="UP001163828"/>
    </source>
</evidence>
<sequence length="69" mass="7980">LDQTNFMQDILSRTTLEQYLIFHKWIHSSPLWLHLWAENRDALSRIYAGTGALNTSYTRSAKRTLAGSL</sequence>
<dbReference type="PANTHER" id="PTHR45662:SF2">
    <property type="entry name" value="PHOSPHATIDYLINOSITOL-3-PHOSPHATASE SAC1"/>
    <property type="match status" value="1"/>
</dbReference>
<keyword evidence="3" id="KW-1185">Reference proteome</keyword>
<comment type="caution">
    <text evidence="2">The sequence shown here is derived from an EMBL/GenBank/DDBJ whole genome shotgun (WGS) entry which is preliminary data.</text>
</comment>
<organism evidence="2 3">
    <name type="scientific">Lentinula boryana</name>
    <dbReference type="NCBI Taxonomy" id="40481"/>
    <lineage>
        <taxon>Eukaryota</taxon>
        <taxon>Fungi</taxon>
        <taxon>Dikarya</taxon>
        <taxon>Basidiomycota</taxon>
        <taxon>Agaricomycotina</taxon>
        <taxon>Agaricomycetes</taxon>
        <taxon>Agaricomycetidae</taxon>
        <taxon>Agaricales</taxon>
        <taxon>Marasmiineae</taxon>
        <taxon>Omphalotaceae</taxon>
        <taxon>Lentinula</taxon>
    </lineage>
</organism>
<gene>
    <name evidence="2" type="ORF">F5050DRAFT_1846422</name>
</gene>
<dbReference type="PANTHER" id="PTHR45662">
    <property type="entry name" value="PHOSPHATIDYLINOSITIDE PHOSPHATASE SAC1"/>
    <property type="match status" value="1"/>
</dbReference>
<dbReference type="PROSITE" id="PS50275">
    <property type="entry name" value="SAC"/>
    <property type="match status" value="1"/>
</dbReference>
<name>A0ABQ8Q4J8_9AGAR</name>
<evidence type="ECO:0000313" key="2">
    <source>
        <dbReference type="EMBL" id="KAJ3993422.1"/>
    </source>
</evidence>
<dbReference type="InterPro" id="IPR002013">
    <property type="entry name" value="SAC_dom"/>
</dbReference>
<proteinExistence type="predicted"/>
<reference evidence="2" key="1">
    <citation type="submission" date="2022-08" db="EMBL/GenBank/DDBJ databases">
        <authorList>
            <consortium name="DOE Joint Genome Institute"/>
            <person name="Min B."/>
            <person name="Riley R."/>
            <person name="Sierra-Patev S."/>
            <person name="Naranjo-Ortiz M."/>
            <person name="Looney B."/>
            <person name="Konkel Z."/>
            <person name="Slot J.C."/>
            <person name="Sakamoto Y."/>
            <person name="Steenwyk J.L."/>
            <person name="Rokas A."/>
            <person name="Carro J."/>
            <person name="Camarero S."/>
            <person name="Ferreira P."/>
            <person name="Molpeceres G."/>
            <person name="Ruiz-Duenas F.J."/>
            <person name="Serrano A."/>
            <person name="Henrissat B."/>
            <person name="Drula E."/>
            <person name="Hughes K.W."/>
            <person name="Mata J.L."/>
            <person name="Ishikawa N.K."/>
            <person name="Vargas-Isla R."/>
            <person name="Ushijima S."/>
            <person name="Smith C.A."/>
            <person name="Ahrendt S."/>
            <person name="Andreopoulos W."/>
            <person name="He G."/>
            <person name="Labutti K."/>
            <person name="Lipzen A."/>
            <person name="Ng V."/>
            <person name="Sandor L."/>
            <person name="Barry K."/>
            <person name="Martinez A.T."/>
            <person name="Xiao Y."/>
            <person name="Gibbons J.G."/>
            <person name="Terashima K."/>
            <person name="Hibbett D.S."/>
            <person name="Grigoriev I.V."/>
        </authorList>
    </citation>
    <scope>NUCLEOTIDE SEQUENCE</scope>
    <source>
        <strain evidence="2">TFB10827</strain>
    </source>
</reference>
<feature type="non-terminal residue" evidence="2">
    <location>
        <position position="69"/>
    </location>
</feature>
<accession>A0ABQ8Q4J8</accession>
<feature type="domain" description="SAC" evidence="1">
    <location>
        <begin position="1"/>
        <end position="49"/>
    </location>
</feature>
<evidence type="ECO:0000259" key="1">
    <source>
        <dbReference type="PROSITE" id="PS50275"/>
    </source>
</evidence>
<dbReference type="EMBL" id="MU790767">
    <property type="protein sequence ID" value="KAJ3993422.1"/>
    <property type="molecule type" value="Genomic_DNA"/>
</dbReference>
<dbReference type="Proteomes" id="UP001163828">
    <property type="component" value="Unassembled WGS sequence"/>
</dbReference>
<protein>
    <recommendedName>
        <fullName evidence="1">SAC domain-containing protein</fullName>
    </recommendedName>
</protein>
<feature type="non-terminal residue" evidence="2">
    <location>
        <position position="1"/>
    </location>
</feature>